<sequence>MSDFYSVRLAHLSFPFSIRGTEFSCTRIVLPSSIDFHKRERLVMSRTRKQQDGQGTQARPGFESSRVGTVKFARGKGKRSGLRRLSAVFLGVVPPTATNLAAEMSELEFPRAKTTCLQTRRPGFESSRVGTVKFARGKGKRSGLRRLSAVFLGVVPPTATNLAAEMSELEFPRAETRATPPRNERGSPWRNAKVFLANVIYIRHLGPRRCSGQTTRLPPRRTGFDSRRGNRARRCCWSAGFLGDLPFPTPLHSGAAPYITSPSSALKTLLLKSRHISPLHCRTFVALPTIRLFASYEGELSSTPDRDIPGHSLAFRPSSFTLIGSQDLAVELVPCMASMCILQLPNTTWHACNQCVDVIVWTKVPHHGQLVRDLEVCLEFVDDYKLLFSSCPRRFQCPAASALVCGRCNFGCERTGWPQVCYPLERRLAVVLSGGLPLAAPATAPRWSSLTALPPSPPPPFLVERGGGAQERQINSIFRLARRLLQALPPFSALLKVSAHSATAGSKEPCQHSSGEISGNQTRETNPDLPECESSDATWIMNAIGCMRSVNVRCHSLKSCDDVLFVGKAFTTQRPLHLGNKIVVAGNIGINRERVATSLIPNAVNAV</sequence>
<comment type="caution">
    <text evidence="2">The sequence shown here is derived from an EMBL/GenBank/DDBJ whole genome shotgun (WGS) entry which is preliminary data.</text>
</comment>
<evidence type="ECO:0000313" key="2">
    <source>
        <dbReference type="EMBL" id="KAJ8885389.1"/>
    </source>
</evidence>
<feature type="region of interest" description="Disordered" evidence="1">
    <location>
        <begin position="505"/>
        <end position="531"/>
    </location>
</feature>
<name>A0ABQ9HLY3_9NEOP</name>
<gene>
    <name evidence="2" type="ORF">PR048_011586</name>
</gene>
<feature type="region of interest" description="Disordered" evidence="1">
    <location>
        <begin position="44"/>
        <end position="66"/>
    </location>
</feature>
<protein>
    <submittedName>
        <fullName evidence="2">Uncharacterized protein</fullName>
    </submittedName>
</protein>
<reference evidence="2 3" key="1">
    <citation type="submission" date="2023-02" db="EMBL/GenBank/DDBJ databases">
        <title>LHISI_Scaffold_Assembly.</title>
        <authorList>
            <person name="Stuart O.P."/>
            <person name="Cleave R."/>
            <person name="Magrath M.J.L."/>
            <person name="Mikheyev A.S."/>
        </authorList>
    </citation>
    <scope>NUCLEOTIDE SEQUENCE [LARGE SCALE GENOMIC DNA]</scope>
    <source>
        <strain evidence="2">Daus_M_001</strain>
        <tissue evidence="2">Leg muscle</tissue>
    </source>
</reference>
<dbReference type="Proteomes" id="UP001159363">
    <property type="component" value="Chromosome X"/>
</dbReference>
<keyword evidence="3" id="KW-1185">Reference proteome</keyword>
<organism evidence="2 3">
    <name type="scientific">Dryococelus australis</name>
    <dbReference type="NCBI Taxonomy" id="614101"/>
    <lineage>
        <taxon>Eukaryota</taxon>
        <taxon>Metazoa</taxon>
        <taxon>Ecdysozoa</taxon>
        <taxon>Arthropoda</taxon>
        <taxon>Hexapoda</taxon>
        <taxon>Insecta</taxon>
        <taxon>Pterygota</taxon>
        <taxon>Neoptera</taxon>
        <taxon>Polyneoptera</taxon>
        <taxon>Phasmatodea</taxon>
        <taxon>Verophasmatodea</taxon>
        <taxon>Anareolatae</taxon>
        <taxon>Phasmatidae</taxon>
        <taxon>Eurycanthinae</taxon>
        <taxon>Dryococelus</taxon>
    </lineage>
</organism>
<evidence type="ECO:0000313" key="3">
    <source>
        <dbReference type="Proteomes" id="UP001159363"/>
    </source>
</evidence>
<accession>A0ABQ9HLY3</accession>
<proteinExistence type="predicted"/>
<feature type="compositionally biased region" description="Polar residues" evidence="1">
    <location>
        <begin position="511"/>
        <end position="524"/>
    </location>
</feature>
<evidence type="ECO:0000256" key="1">
    <source>
        <dbReference type="SAM" id="MobiDB-lite"/>
    </source>
</evidence>
<dbReference type="EMBL" id="JARBHB010000004">
    <property type="protein sequence ID" value="KAJ8885389.1"/>
    <property type="molecule type" value="Genomic_DNA"/>
</dbReference>